<dbReference type="EMBL" id="BQNB010008913">
    <property type="protein sequence ID" value="GJS56090.1"/>
    <property type="molecule type" value="Genomic_DNA"/>
</dbReference>
<keyword evidence="3" id="KW-1185">Reference proteome</keyword>
<comment type="caution">
    <text evidence="2">The sequence shown here is derived from an EMBL/GenBank/DDBJ whole genome shotgun (WGS) entry which is preliminary data.</text>
</comment>
<reference evidence="2" key="1">
    <citation type="journal article" date="2022" name="Int. J. Mol. Sci.">
        <title>Draft Genome of Tanacetum Coccineum: Genomic Comparison of Closely Related Tanacetum-Family Plants.</title>
        <authorList>
            <person name="Yamashiro T."/>
            <person name="Shiraishi A."/>
            <person name="Nakayama K."/>
            <person name="Satake H."/>
        </authorList>
    </citation>
    <scope>NUCLEOTIDE SEQUENCE</scope>
</reference>
<reference evidence="2" key="2">
    <citation type="submission" date="2022-01" db="EMBL/GenBank/DDBJ databases">
        <authorList>
            <person name="Yamashiro T."/>
            <person name="Shiraishi A."/>
            <person name="Satake H."/>
            <person name="Nakayama K."/>
        </authorList>
    </citation>
    <scope>NUCLEOTIDE SEQUENCE</scope>
</reference>
<sequence length="190" mass="21048">MKPEFSKLLSSHDFSSSIPTKLKELPTKLTALSGDKLETFSSIVSSLTTHVAELKKHKWELPKEILDLTGQISSVQSYIQTLEALSGLLNKVTDTLNDFASILNAHNKGVPSAGKSTASPTEGEKNTNPVTEDAELENLVDLIGIDVVEEYHKKKLLYNKYCNKMLKRKKNPKITNCEVLIKKGPITLKI</sequence>
<feature type="compositionally biased region" description="Polar residues" evidence="1">
    <location>
        <begin position="114"/>
        <end position="130"/>
    </location>
</feature>
<feature type="region of interest" description="Disordered" evidence="1">
    <location>
        <begin position="110"/>
        <end position="131"/>
    </location>
</feature>
<protein>
    <submittedName>
        <fullName evidence="2">Uncharacterized protein</fullName>
    </submittedName>
</protein>
<gene>
    <name evidence="2" type="ORF">Tco_0629452</name>
</gene>
<dbReference type="Proteomes" id="UP001151760">
    <property type="component" value="Unassembled WGS sequence"/>
</dbReference>
<organism evidence="2 3">
    <name type="scientific">Tanacetum coccineum</name>
    <dbReference type="NCBI Taxonomy" id="301880"/>
    <lineage>
        <taxon>Eukaryota</taxon>
        <taxon>Viridiplantae</taxon>
        <taxon>Streptophyta</taxon>
        <taxon>Embryophyta</taxon>
        <taxon>Tracheophyta</taxon>
        <taxon>Spermatophyta</taxon>
        <taxon>Magnoliopsida</taxon>
        <taxon>eudicotyledons</taxon>
        <taxon>Gunneridae</taxon>
        <taxon>Pentapetalae</taxon>
        <taxon>asterids</taxon>
        <taxon>campanulids</taxon>
        <taxon>Asterales</taxon>
        <taxon>Asteraceae</taxon>
        <taxon>Asteroideae</taxon>
        <taxon>Anthemideae</taxon>
        <taxon>Anthemidinae</taxon>
        <taxon>Tanacetum</taxon>
    </lineage>
</organism>
<name>A0ABQ4WT65_9ASTR</name>
<evidence type="ECO:0000256" key="1">
    <source>
        <dbReference type="SAM" id="MobiDB-lite"/>
    </source>
</evidence>
<accession>A0ABQ4WT65</accession>
<evidence type="ECO:0000313" key="3">
    <source>
        <dbReference type="Proteomes" id="UP001151760"/>
    </source>
</evidence>
<proteinExistence type="predicted"/>
<evidence type="ECO:0000313" key="2">
    <source>
        <dbReference type="EMBL" id="GJS56090.1"/>
    </source>
</evidence>